<accession>A0A5N5CZG9</accession>
<name>A0A5N5CZG9_9PEZI</name>
<feature type="region of interest" description="Disordered" evidence="1">
    <location>
        <begin position="269"/>
        <end position="292"/>
    </location>
</feature>
<dbReference type="AlphaFoldDB" id="A0A5N5CZG9"/>
<evidence type="ECO:0000313" key="2">
    <source>
        <dbReference type="EMBL" id="KAB2570778.1"/>
    </source>
</evidence>
<proteinExistence type="predicted"/>
<sequence>MLRENFLYFYKPERRLKLTYYSKERTLYYTMPTIIPEKLATRIGYAIEDRIEDIIKEYSMHYDDDQVVDRDLRCWFTGGPWQISTREKWNEVRLDRVGYLGGSNVRYRQPFGLEFSFAQDFHILTDKVTKAMMQPRGPDMVILIRIGYDSAEAFEEAAVDPTAVAALDKTADYTIYQVFTEMTDDGQHRAQVHPSVYRRAFRASDGSAVEGDLEFTFGDFIGLKPEKVFLDPLIREKLLQQKITIPFSKLTKWLDRGESWETSDQLQMRQFGPFPPPEPVNVFPIADRDDSD</sequence>
<keyword evidence="3" id="KW-1185">Reference proteome</keyword>
<gene>
    <name evidence="2" type="ORF">DBV05_g10549</name>
</gene>
<evidence type="ECO:0000256" key="1">
    <source>
        <dbReference type="SAM" id="MobiDB-lite"/>
    </source>
</evidence>
<evidence type="ECO:0000313" key="3">
    <source>
        <dbReference type="Proteomes" id="UP000325902"/>
    </source>
</evidence>
<protein>
    <submittedName>
        <fullName evidence="2">Uncharacterized protein</fullName>
    </submittedName>
</protein>
<reference evidence="2 3" key="1">
    <citation type="journal article" date="2019" name="Sci. Rep.">
        <title>A multi-omics analysis of the grapevine pathogen Lasiodiplodia theobromae reveals that temperature affects the expression of virulence- and pathogenicity-related genes.</title>
        <authorList>
            <person name="Felix C."/>
            <person name="Meneses R."/>
            <person name="Goncalves M.F.M."/>
            <person name="Tilleman L."/>
            <person name="Duarte A.S."/>
            <person name="Jorrin-Novo J.V."/>
            <person name="Van de Peer Y."/>
            <person name="Deforce D."/>
            <person name="Van Nieuwerburgh F."/>
            <person name="Esteves A.C."/>
            <person name="Alves A."/>
        </authorList>
    </citation>
    <scope>NUCLEOTIDE SEQUENCE [LARGE SCALE GENOMIC DNA]</scope>
    <source>
        <strain evidence="2 3">LA-SOL3</strain>
    </source>
</reference>
<organism evidence="2 3">
    <name type="scientific">Lasiodiplodia theobromae</name>
    <dbReference type="NCBI Taxonomy" id="45133"/>
    <lineage>
        <taxon>Eukaryota</taxon>
        <taxon>Fungi</taxon>
        <taxon>Dikarya</taxon>
        <taxon>Ascomycota</taxon>
        <taxon>Pezizomycotina</taxon>
        <taxon>Dothideomycetes</taxon>
        <taxon>Dothideomycetes incertae sedis</taxon>
        <taxon>Botryosphaeriales</taxon>
        <taxon>Botryosphaeriaceae</taxon>
        <taxon>Lasiodiplodia</taxon>
    </lineage>
</organism>
<dbReference type="Proteomes" id="UP000325902">
    <property type="component" value="Unassembled WGS sequence"/>
</dbReference>
<comment type="caution">
    <text evidence="2">The sequence shown here is derived from an EMBL/GenBank/DDBJ whole genome shotgun (WGS) entry which is preliminary data.</text>
</comment>
<dbReference type="EMBL" id="VCHE01000123">
    <property type="protein sequence ID" value="KAB2570778.1"/>
    <property type="molecule type" value="Genomic_DNA"/>
</dbReference>